<protein>
    <recommendedName>
        <fullName evidence="1">Exonuclease domain-containing protein</fullName>
    </recommendedName>
</protein>
<feature type="domain" description="Exonuclease" evidence="1">
    <location>
        <begin position="1024"/>
        <end position="1205"/>
    </location>
</feature>
<gene>
    <name evidence="2" type="ORF">HGUI_02346</name>
</gene>
<dbReference type="GO" id="GO:0003676">
    <property type="term" value="F:nucleic acid binding"/>
    <property type="evidence" value="ECO:0007669"/>
    <property type="project" value="InterPro"/>
</dbReference>
<dbReference type="GO" id="GO:0000289">
    <property type="term" value="P:nuclear-transcribed mRNA poly(A) tail shortening"/>
    <property type="evidence" value="ECO:0007669"/>
    <property type="project" value="TreeGrafter"/>
</dbReference>
<dbReference type="PANTHER" id="PTHR15728:SF0">
    <property type="entry name" value="PAN2-PAN3 DEADENYLATION COMPLEX CATALYTIC SUBUNIT PAN2"/>
    <property type="match status" value="1"/>
</dbReference>
<evidence type="ECO:0000259" key="1">
    <source>
        <dbReference type="SMART" id="SM00479"/>
    </source>
</evidence>
<accession>A0A1L0B160</accession>
<reference evidence="3" key="1">
    <citation type="submission" date="2016-11" db="EMBL/GenBank/DDBJ databases">
        <authorList>
            <person name="Guldener U."/>
        </authorList>
    </citation>
    <scope>NUCLEOTIDE SEQUENCE [LARGE SCALE GENOMIC DNA]</scope>
</reference>
<dbReference type="GO" id="GO:0004535">
    <property type="term" value="F:poly(A)-specific ribonuclease activity"/>
    <property type="evidence" value="ECO:0007669"/>
    <property type="project" value="TreeGrafter"/>
</dbReference>
<dbReference type="SMART" id="SM00479">
    <property type="entry name" value="EXOIII"/>
    <property type="match status" value="1"/>
</dbReference>
<dbReference type="Proteomes" id="UP000183365">
    <property type="component" value="Unassembled WGS sequence"/>
</dbReference>
<dbReference type="Gene3D" id="3.90.70.10">
    <property type="entry name" value="Cysteine proteinases"/>
    <property type="match status" value="1"/>
</dbReference>
<dbReference type="GO" id="GO:0031251">
    <property type="term" value="C:PAN complex"/>
    <property type="evidence" value="ECO:0007669"/>
    <property type="project" value="TreeGrafter"/>
</dbReference>
<dbReference type="InterPro" id="IPR038765">
    <property type="entry name" value="Papain-like_cys_pep_sf"/>
</dbReference>
<proteinExistence type="predicted"/>
<sequence length="1228" mass="141431">MSNKVSTNNFINLNVHNTPIVLDKNIAIEQSPDFKHQSYTFWMADDTYSLGGYNLSTQSAGMKLYSRHSVKPYWKLKNESNSIHKNYIDSDPFDAELPLLNGFLPLDLVENYTANANNDTNARFYKGKKKTLINDILTLDKCIVTIVDGYNINISDRKGTIISGLNPITHPFLLSSPNNSALYKNGFMNQPKNGYLTCLAPIIGLPNLIAIGGVNTDQLLYVDTATNEIVGRLDFSTSYKKKRITKIRTPSVITNISDNLLFLLDDNVTIDIVDPIKNVLVSSFSIKTKSTTDDNVIDYKIMNGSIFILTEKRIIIYQYSTNKLLKEIFFVNANTKEKLNPDVIEMHHSNSNLIYFGNKKRGLAGVFNINDHTWRSNMIRLATDNIEAFYNLLSNHEPYDYMVLTPLGDILIVIYNLTHQNQKVDFIYTDYDKGAIEQQKLAISNYNVNKRFLQHASNNSLVDKLGDVSDDNLDKLTSVYGTLLDKSPISLNHVNKETTSFNAKSSLQYIEYMHIKSSETDLSKIDSSLDYACKYKKQFASHNGATGLECKIDTEIINFSDFESFLRSRKYSLVTDPTGTLRHKLLTEFKLLTEIVKGSTSQRFTKTIPCEALLKVIENHVLENSEEFQLLMNGPPLQYRKLELNLDIFIKKNSPDNSKKDTAVVKPTSKSKKLAPDENMLDKFNKTNYCSLLPILLENSFVDESINFNTVLQMIINNPVLYKMIKHFICKVPWQKKPLLIHEFGYMIDSMQKSTYFDARILLGHLEYFYGKNSTVMEPLCQDVYETYVILVDIIFKEFSDYSSEHTLLFESSIINLNITTASIGKKKISTKPGNNNNSGISKHQKNIINHIDVYLSKEIQKVKKSIKNITTEVLTIKNDISGHEFNEIRVKNPSWLVPEFDVAVSKISPQLYYKVFDDDVIPKYCSQSTKFYLTSILFEIDGPQKNQISMNKMKDGWYLFNDHFVSKITDQEVFDLSTKYPLVINYTQAKFCDEDVNITTDIDYEMLQKEDETFFGEKIEPYSEVAMDSEYVVESYMKKEIVPNGVVKIIKPDVRVLARLTVIKKHEDKMKILFDDYVSHYKNIEDYVTEYSGIFPGDLEYGKSKKKLHYRQETFRKFWTLIKRNCKIIGHGLKSDFTGINIKVPDDQVIDTAKIYWNGGRLLSLKYLFHKMFGQSIQDNNHDSYEDAYAAFVLYEKYKEMKDKNEDQWAKFTKELFMEAKKSNYKI</sequence>
<dbReference type="InterPro" id="IPR013520">
    <property type="entry name" value="Ribonucl_H"/>
</dbReference>
<dbReference type="AlphaFoldDB" id="A0A1L0B160"/>
<dbReference type="GO" id="GO:0000932">
    <property type="term" value="C:P-body"/>
    <property type="evidence" value="ECO:0007669"/>
    <property type="project" value="TreeGrafter"/>
</dbReference>
<dbReference type="PANTHER" id="PTHR15728">
    <property type="entry name" value="DEADENYLATION COMPLEX CATALYTIC SUBUNIT PAN2"/>
    <property type="match status" value="1"/>
</dbReference>
<dbReference type="Gene3D" id="3.30.420.10">
    <property type="entry name" value="Ribonuclease H-like superfamily/Ribonuclease H"/>
    <property type="match status" value="1"/>
</dbReference>
<dbReference type="OrthoDB" id="3971504at2759"/>
<dbReference type="VEuPathDB" id="FungiDB:HGUI_02346"/>
<organism evidence="2 3">
    <name type="scientific">Hanseniaspora guilliermondii</name>
    <dbReference type="NCBI Taxonomy" id="56406"/>
    <lineage>
        <taxon>Eukaryota</taxon>
        <taxon>Fungi</taxon>
        <taxon>Dikarya</taxon>
        <taxon>Ascomycota</taxon>
        <taxon>Saccharomycotina</taxon>
        <taxon>Saccharomycetes</taxon>
        <taxon>Saccharomycodales</taxon>
        <taxon>Saccharomycodaceae</taxon>
        <taxon>Hanseniaspora</taxon>
    </lineage>
</organism>
<name>A0A1L0B160_9ASCO</name>
<dbReference type="EMBL" id="FQNF01000040">
    <property type="protein sequence ID" value="SGZ40146.1"/>
    <property type="molecule type" value="Genomic_DNA"/>
</dbReference>
<dbReference type="InterPro" id="IPR012337">
    <property type="entry name" value="RNaseH-like_sf"/>
</dbReference>
<dbReference type="InterPro" id="IPR050785">
    <property type="entry name" value="PAN2-PAN3_catalytic_subunit"/>
</dbReference>
<keyword evidence="3" id="KW-1185">Reference proteome</keyword>
<dbReference type="SUPFAM" id="SSF53098">
    <property type="entry name" value="Ribonuclease H-like"/>
    <property type="match status" value="1"/>
</dbReference>
<dbReference type="InterPro" id="IPR036397">
    <property type="entry name" value="RNaseH_sf"/>
</dbReference>
<evidence type="ECO:0000313" key="2">
    <source>
        <dbReference type="EMBL" id="SGZ40146.1"/>
    </source>
</evidence>
<evidence type="ECO:0000313" key="3">
    <source>
        <dbReference type="Proteomes" id="UP000183365"/>
    </source>
</evidence>
<dbReference type="SUPFAM" id="SSF54001">
    <property type="entry name" value="Cysteine proteinases"/>
    <property type="match status" value="1"/>
</dbReference>